<keyword evidence="3" id="KW-0201">Cytochrome c-type biogenesis</keyword>
<accession>A0ABV1JV59</accession>
<dbReference type="RefSeq" id="WP_345640456.1">
    <property type="nucleotide sequence ID" value="NZ_BAABLY010000002.1"/>
</dbReference>
<dbReference type="InterPro" id="IPR023494">
    <property type="entry name" value="Cyt_c_bgen_Ccs1/CcsB/ResB"/>
</dbReference>
<gene>
    <name evidence="9" type="ORF">WHI96_13435</name>
</gene>
<evidence type="ECO:0000256" key="5">
    <source>
        <dbReference type="ARBA" id="ARBA00023136"/>
    </source>
</evidence>
<protein>
    <submittedName>
        <fullName evidence="9">Cytochrome c biogenesis protein ResB</fullName>
    </submittedName>
</protein>
<proteinExistence type="predicted"/>
<dbReference type="Pfam" id="PF05140">
    <property type="entry name" value="ResB"/>
    <property type="match status" value="1"/>
</dbReference>
<evidence type="ECO:0000256" key="7">
    <source>
        <dbReference type="SAM" id="Phobius"/>
    </source>
</evidence>
<dbReference type="PANTHER" id="PTHR31566">
    <property type="entry name" value="CYTOCHROME C BIOGENESIS PROTEIN CCS1, CHLOROPLASTIC"/>
    <property type="match status" value="1"/>
</dbReference>
<dbReference type="PANTHER" id="PTHR31566:SF0">
    <property type="entry name" value="CYTOCHROME C BIOGENESIS PROTEIN CCS1, CHLOROPLASTIC"/>
    <property type="match status" value="1"/>
</dbReference>
<name>A0ABV1JV59_9PSEU</name>
<feature type="domain" description="ResB-like" evidence="8">
    <location>
        <begin position="46"/>
        <end position="532"/>
    </location>
</feature>
<sequence>MSSPPDAPPQPSVSTPDGVPPSSPRPGPLARTLAFLRNTWRGLTSMRTALVLLFLLALAAMPGALLPQRSLNAFLVEDFYRDNPAVAPVIDAVGGFEVFASPWFAAIYLLLMISLVGCVLPRTGEYWRAMRQQPVRTPRNLERLPHHDSGVVAGSADDIRRRALAQLRGWRRAERTEPDGAWAVSAEKGYLREAGNLVFHLSLIGILIGMAGGKLYGYDGDVIVRADGSEFCNSSILGYDSFNAGLRVDGTDLNQFCVKVDRFDGTWLPNGQASSFASQIGYQTAADLDAGSTQWRPYELAVNHPLRTDGDRVYMTGYGYAPTFTVTWPDGRSRTGEVQWRPVDQGGTQLSEGATKFERPGVTDPTLRRTSQLAVTGLLAPTGAVDPEGRLVSVHPDLRSPVADVDVMLGDLGIDDGRGQSIFSVDQRNIDEGKLRSVATARLAIGDTVALPDGTVVRFDGVTPWVNLLIGHDPAQVWVLVAAMTMVGGLTLSLTVRRRRVWIRVVPREGDARVELGGLARTDRAGYGEEFERIARTMLRENHDEDGRMRTDVV</sequence>
<evidence type="ECO:0000256" key="6">
    <source>
        <dbReference type="SAM" id="MobiDB-lite"/>
    </source>
</evidence>
<comment type="caution">
    <text evidence="9">The sequence shown here is derived from an EMBL/GenBank/DDBJ whole genome shotgun (WGS) entry which is preliminary data.</text>
</comment>
<dbReference type="EMBL" id="JBEDNP010000007">
    <property type="protein sequence ID" value="MEQ3539826.1"/>
    <property type="molecule type" value="Genomic_DNA"/>
</dbReference>
<feature type="transmembrane region" description="Helical" evidence="7">
    <location>
        <begin position="477"/>
        <end position="496"/>
    </location>
</feature>
<feature type="compositionally biased region" description="Pro residues" evidence="6">
    <location>
        <begin position="1"/>
        <end position="11"/>
    </location>
</feature>
<reference evidence="9 10" key="1">
    <citation type="submission" date="2024-03" db="EMBL/GenBank/DDBJ databases">
        <title>Draft genome sequence of Pseudonocardia tropica JCM 19149.</title>
        <authorList>
            <person name="Butdee W."/>
            <person name="Duangmal K."/>
        </authorList>
    </citation>
    <scope>NUCLEOTIDE SEQUENCE [LARGE SCALE GENOMIC DNA]</scope>
    <source>
        <strain evidence="9 10">JCM 19149</strain>
    </source>
</reference>
<evidence type="ECO:0000256" key="2">
    <source>
        <dbReference type="ARBA" id="ARBA00022692"/>
    </source>
</evidence>
<comment type="subcellular location">
    <subcellularLocation>
        <location evidence="1">Membrane</location>
        <topology evidence="1">Multi-pass membrane protein</topology>
    </subcellularLocation>
</comment>
<keyword evidence="2 7" id="KW-0812">Transmembrane</keyword>
<feature type="transmembrane region" description="Helical" evidence="7">
    <location>
        <begin position="103"/>
        <end position="121"/>
    </location>
</feature>
<feature type="transmembrane region" description="Helical" evidence="7">
    <location>
        <begin position="49"/>
        <end position="66"/>
    </location>
</feature>
<evidence type="ECO:0000313" key="10">
    <source>
        <dbReference type="Proteomes" id="UP001464923"/>
    </source>
</evidence>
<keyword evidence="10" id="KW-1185">Reference proteome</keyword>
<evidence type="ECO:0000256" key="1">
    <source>
        <dbReference type="ARBA" id="ARBA00004141"/>
    </source>
</evidence>
<organism evidence="9 10">
    <name type="scientific">Pseudonocardia tropica</name>
    <dbReference type="NCBI Taxonomy" id="681289"/>
    <lineage>
        <taxon>Bacteria</taxon>
        <taxon>Bacillati</taxon>
        <taxon>Actinomycetota</taxon>
        <taxon>Actinomycetes</taxon>
        <taxon>Pseudonocardiales</taxon>
        <taxon>Pseudonocardiaceae</taxon>
        <taxon>Pseudonocardia</taxon>
    </lineage>
</organism>
<evidence type="ECO:0000313" key="9">
    <source>
        <dbReference type="EMBL" id="MEQ3539826.1"/>
    </source>
</evidence>
<dbReference type="Proteomes" id="UP001464923">
    <property type="component" value="Unassembled WGS sequence"/>
</dbReference>
<evidence type="ECO:0000256" key="4">
    <source>
        <dbReference type="ARBA" id="ARBA00022989"/>
    </source>
</evidence>
<feature type="transmembrane region" description="Helical" evidence="7">
    <location>
        <begin position="197"/>
        <end position="216"/>
    </location>
</feature>
<keyword evidence="4 7" id="KW-1133">Transmembrane helix</keyword>
<feature type="region of interest" description="Disordered" evidence="6">
    <location>
        <begin position="1"/>
        <end position="26"/>
    </location>
</feature>
<evidence type="ECO:0000256" key="3">
    <source>
        <dbReference type="ARBA" id="ARBA00022748"/>
    </source>
</evidence>
<dbReference type="InterPro" id="IPR007816">
    <property type="entry name" value="ResB-like_domain"/>
</dbReference>
<evidence type="ECO:0000259" key="8">
    <source>
        <dbReference type="Pfam" id="PF05140"/>
    </source>
</evidence>
<keyword evidence="5 7" id="KW-0472">Membrane</keyword>